<organism evidence="2 3">
    <name type="scientific">Tegillarca granosa</name>
    <name type="common">Malaysian cockle</name>
    <name type="synonym">Anadara granosa</name>
    <dbReference type="NCBI Taxonomy" id="220873"/>
    <lineage>
        <taxon>Eukaryota</taxon>
        <taxon>Metazoa</taxon>
        <taxon>Spiralia</taxon>
        <taxon>Lophotrochozoa</taxon>
        <taxon>Mollusca</taxon>
        <taxon>Bivalvia</taxon>
        <taxon>Autobranchia</taxon>
        <taxon>Pteriomorphia</taxon>
        <taxon>Arcoida</taxon>
        <taxon>Arcoidea</taxon>
        <taxon>Arcidae</taxon>
        <taxon>Tegillarca</taxon>
    </lineage>
</organism>
<feature type="region of interest" description="Disordered" evidence="1">
    <location>
        <begin position="15"/>
        <end position="34"/>
    </location>
</feature>
<gene>
    <name evidence="2" type="ORF">KUTeg_017938</name>
</gene>
<feature type="region of interest" description="Disordered" evidence="1">
    <location>
        <begin position="149"/>
        <end position="230"/>
    </location>
</feature>
<reference evidence="2 3" key="1">
    <citation type="submission" date="2022-12" db="EMBL/GenBank/DDBJ databases">
        <title>Chromosome-level genome of Tegillarca granosa.</title>
        <authorList>
            <person name="Kim J."/>
        </authorList>
    </citation>
    <scope>NUCLEOTIDE SEQUENCE [LARGE SCALE GENOMIC DNA]</scope>
    <source>
        <strain evidence="2">Teg-2019</strain>
        <tissue evidence="2">Adductor muscle</tissue>
    </source>
</reference>
<evidence type="ECO:0000313" key="3">
    <source>
        <dbReference type="Proteomes" id="UP001217089"/>
    </source>
</evidence>
<name>A0ABQ9EGL8_TEGGR</name>
<keyword evidence="3" id="KW-1185">Reference proteome</keyword>
<proteinExistence type="predicted"/>
<accession>A0ABQ9EGL8</accession>
<sequence>MWEDVKAMFNGGSRKRIISQVSRTPHGTEPEQTKKSRFEYEEPDVAKPVYQSQYPPFPMLSFPGKPYQFGQLNHSPPFGIGFPFAKDGSIDASKGSHHTTNTAWGLQSILPTYNMFWNNPLNRQSRNGVNGSCYSFNEMKNHHDSEIYEHDNDSVTSSPESSPSRSENTERFSAFRLVGKNKSDKKSQIDNENQDESEDESEEINIIDEYSDRDNKSIYGESDMDHNEAV</sequence>
<evidence type="ECO:0000256" key="1">
    <source>
        <dbReference type="SAM" id="MobiDB-lite"/>
    </source>
</evidence>
<comment type="caution">
    <text evidence="2">The sequence shown here is derived from an EMBL/GenBank/DDBJ whole genome shotgun (WGS) entry which is preliminary data.</text>
</comment>
<feature type="compositionally biased region" description="Low complexity" evidence="1">
    <location>
        <begin position="154"/>
        <end position="166"/>
    </location>
</feature>
<dbReference type="Proteomes" id="UP001217089">
    <property type="component" value="Unassembled WGS sequence"/>
</dbReference>
<evidence type="ECO:0000313" key="2">
    <source>
        <dbReference type="EMBL" id="KAJ8304355.1"/>
    </source>
</evidence>
<feature type="compositionally biased region" description="Acidic residues" evidence="1">
    <location>
        <begin position="192"/>
        <end position="209"/>
    </location>
</feature>
<protein>
    <submittedName>
        <fullName evidence="2">Uncharacterized protein</fullName>
    </submittedName>
</protein>
<dbReference type="EMBL" id="JARBDR010000903">
    <property type="protein sequence ID" value="KAJ8304355.1"/>
    <property type="molecule type" value="Genomic_DNA"/>
</dbReference>